<dbReference type="InterPro" id="IPR011060">
    <property type="entry name" value="RibuloseP-bd_barrel"/>
</dbReference>
<dbReference type="RefSeq" id="WP_008991799.1">
    <property type="nucleotide sequence ID" value="NZ_AMSG01000012.1"/>
</dbReference>
<dbReference type="PATRIC" id="fig|555500.3.peg.2017"/>
<dbReference type="OrthoDB" id="9786954at2"/>
<dbReference type="Pfam" id="PF00697">
    <property type="entry name" value="PRAI"/>
    <property type="match status" value="1"/>
</dbReference>
<evidence type="ECO:0000259" key="10">
    <source>
        <dbReference type="Pfam" id="PF00697"/>
    </source>
</evidence>
<dbReference type="InterPro" id="IPR044643">
    <property type="entry name" value="TrpF_fam"/>
</dbReference>
<evidence type="ECO:0000256" key="9">
    <source>
        <dbReference type="HAMAP-Rule" id="MF_00135"/>
    </source>
</evidence>
<dbReference type="CDD" id="cd00405">
    <property type="entry name" value="PRAI"/>
    <property type="match status" value="1"/>
</dbReference>
<dbReference type="AlphaFoldDB" id="K2Q2A4"/>
<dbReference type="STRING" id="555500.I215_09761"/>
<evidence type="ECO:0000256" key="3">
    <source>
        <dbReference type="ARBA" id="ARBA00012572"/>
    </source>
</evidence>
<dbReference type="HAMAP" id="MF_00135">
    <property type="entry name" value="PRAI"/>
    <property type="match status" value="1"/>
</dbReference>
<dbReference type="GO" id="GO:0004640">
    <property type="term" value="F:phosphoribosylanthranilate isomerase activity"/>
    <property type="evidence" value="ECO:0007669"/>
    <property type="project" value="UniProtKB-UniRule"/>
</dbReference>
<evidence type="ECO:0000256" key="6">
    <source>
        <dbReference type="ARBA" id="ARBA00022822"/>
    </source>
</evidence>
<proteinExistence type="inferred from homology"/>
<dbReference type="GO" id="GO:0000162">
    <property type="term" value="P:L-tryptophan biosynthetic process"/>
    <property type="evidence" value="ECO:0007669"/>
    <property type="project" value="UniProtKB-UniRule"/>
</dbReference>
<comment type="caution">
    <text evidence="11">The sequence shown here is derived from an EMBL/GenBank/DDBJ whole genome shotgun (WGS) entry which is preliminary data.</text>
</comment>
<keyword evidence="6 9" id="KW-0822">Tryptophan biosynthesis</keyword>
<name>K2Q2A4_9FLAO</name>
<evidence type="ECO:0000313" key="12">
    <source>
        <dbReference type="Proteomes" id="UP000007364"/>
    </source>
</evidence>
<dbReference type="InterPro" id="IPR013785">
    <property type="entry name" value="Aldolase_TIM"/>
</dbReference>
<reference evidence="11 12" key="1">
    <citation type="journal article" date="2012" name="J. Bacteriol.">
        <title>Genome Sequence of Galbibacter marinum Type Strain ck-I2-15.</title>
        <authorList>
            <person name="Lai Q."/>
            <person name="Li C."/>
            <person name="Shao Z."/>
        </authorList>
    </citation>
    <scope>NUCLEOTIDE SEQUENCE [LARGE SCALE GENOMIC DNA]</scope>
    <source>
        <strain evidence="12">ck-I2-15</strain>
    </source>
</reference>
<dbReference type="SUPFAM" id="SSF51366">
    <property type="entry name" value="Ribulose-phoshate binding barrel"/>
    <property type="match status" value="1"/>
</dbReference>
<dbReference type="EMBL" id="AMSG01000012">
    <property type="protein sequence ID" value="EKF54996.1"/>
    <property type="molecule type" value="Genomic_DNA"/>
</dbReference>
<evidence type="ECO:0000256" key="8">
    <source>
        <dbReference type="ARBA" id="ARBA00023235"/>
    </source>
</evidence>
<keyword evidence="7 9" id="KW-0057">Aromatic amino acid biosynthesis</keyword>
<dbReference type="PANTHER" id="PTHR42894">
    <property type="entry name" value="N-(5'-PHOSPHORIBOSYL)ANTHRANILATE ISOMERASE"/>
    <property type="match status" value="1"/>
</dbReference>
<evidence type="ECO:0000256" key="4">
    <source>
        <dbReference type="ARBA" id="ARBA00022272"/>
    </source>
</evidence>
<feature type="domain" description="N-(5'phosphoribosyl) anthranilate isomerase (PRAI)" evidence="10">
    <location>
        <begin position="4"/>
        <end position="209"/>
    </location>
</feature>
<evidence type="ECO:0000256" key="7">
    <source>
        <dbReference type="ARBA" id="ARBA00023141"/>
    </source>
</evidence>
<comment type="similarity">
    <text evidence="9">Belongs to the TrpF family.</text>
</comment>
<sequence length="219" mass="24629">MKLKVCGMKYPDNILKVGSLQPDYLGFIFYEKSPRNFTGPLPEVSESIKKIGVFVNATTEEVTDKVSQFNLNGIQLHGSEPAEYIKELKLKLQQSVQSGALSNLPFIIKVFSVKDHFDFSTLNTYEPLVDYFLFDTKGVYAGGNGFTFNWELLKAYPSKKPFFLSGGIGIAQLEAIEKIDPNLPVHAIDINSQFEQEAGLKNSTLVKEFKSKLDEIYPR</sequence>
<organism evidence="11 12">
    <name type="scientific">Galbibacter marinus</name>
    <dbReference type="NCBI Taxonomy" id="555500"/>
    <lineage>
        <taxon>Bacteria</taxon>
        <taxon>Pseudomonadati</taxon>
        <taxon>Bacteroidota</taxon>
        <taxon>Flavobacteriia</taxon>
        <taxon>Flavobacteriales</taxon>
        <taxon>Flavobacteriaceae</taxon>
        <taxon>Galbibacter</taxon>
    </lineage>
</organism>
<evidence type="ECO:0000256" key="2">
    <source>
        <dbReference type="ARBA" id="ARBA00004664"/>
    </source>
</evidence>
<dbReference type="Proteomes" id="UP000007364">
    <property type="component" value="Unassembled WGS sequence"/>
</dbReference>
<gene>
    <name evidence="9" type="primary">trpF</name>
    <name evidence="11" type="ORF">I215_09761</name>
</gene>
<keyword evidence="5 9" id="KW-0028">Amino-acid biosynthesis</keyword>
<dbReference type="eggNOG" id="COG0135">
    <property type="taxonomic scope" value="Bacteria"/>
</dbReference>
<dbReference type="EC" id="5.3.1.24" evidence="3 9"/>
<keyword evidence="12" id="KW-1185">Reference proteome</keyword>
<comment type="catalytic activity">
    <reaction evidence="1 9">
        <text>N-(5-phospho-beta-D-ribosyl)anthranilate = 1-(2-carboxyphenylamino)-1-deoxy-D-ribulose 5-phosphate</text>
        <dbReference type="Rhea" id="RHEA:21540"/>
        <dbReference type="ChEBI" id="CHEBI:18277"/>
        <dbReference type="ChEBI" id="CHEBI:58613"/>
        <dbReference type="EC" id="5.3.1.24"/>
    </reaction>
</comment>
<dbReference type="UniPathway" id="UPA00035">
    <property type="reaction ID" value="UER00042"/>
</dbReference>
<evidence type="ECO:0000256" key="1">
    <source>
        <dbReference type="ARBA" id="ARBA00001164"/>
    </source>
</evidence>
<evidence type="ECO:0000256" key="5">
    <source>
        <dbReference type="ARBA" id="ARBA00022605"/>
    </source>
</evidence>
<dbReference type="InterPro" id="IPR001240">
    <property type="entry name" value="PRAI_dom"/>
</dbReference>
<evidence type="ECO:0000313" key="11">
    <source>
        <dbReference type="EMBL" id="EKF54996.1"/>
    </source>
</evidence>
<dbReference type="Gene3D" id="3.20.20.70">
    <property type="entry name" value="Aldolase class I"/>
    <property type="match status" value="1"/>
</dbReference>
<keyword evidence="8 9" id="KW-0413">Isomerase</keyword>
<dbReference type="PANTHER" id="PTHR42894:SF1">
    <property type="entry name" value="N-(5'-PHOSPHORIBOSYL)ANTHRANILATE ISOMERASE"/>
    <property type="match status" value="1"/>
</dbReference>
<comment type="pathway">
    <text evidence="2 9">Amino-acid biosynthesis; L-tryptophan biosynthesis; L-tryptophan from chorismate: step 3/5.</text>
</comment>
<accession>K2Q2A4</accession>
<protein>
    <recommendedName>
        <fullName evidence="4 9">N-(5'-phosphoribosyl)anthranilate isomerase</fullName>
        <shortName evidence="9">PRAI</shortName>
        <ecNumber evidence="3 9">5.3.1.24</ecNumber>
    </recommendedName>
</protein>